<dbReference type="SMART" id="SM00664">
    <property type="entry name" value="DoH"/>
    <property type="match status" value="1"/>
</dbReference>
<protein>
    <recommendedName>
        <fullName evidence="1">DOMON domain-containing protein</fullName>
    </recommendedName>
</protein>
<dbReference type="InterPro" id="IPR045266">
    <property type="entry name" value="DOH_DOMON"/>
</dbReference>
<dbReference type="CDD" id="cd09631">
    <property type="entry name" value="DOMON_DOH"/>
    <property type="match status" value="1"/>
</dbReference>
<evidence type="ECO:0000313" key="3">
    <source>
        <dbReference type="Proteomes" id="UP000187209"/>
    </source>
</evidence>
<sequence length="175" mass="20161">MIFFLIVYLVAAQTPCFSTTFRTGMKFEYNNGEGKLHLTLHVPKTIFLPYDWAGIGIKKIEDGLGMDKADIVSIVFKKFVLDDRWARENGYPLSDEDLGGTFDTEKGPVKALLDTETKVFSWKRPLDTKDDLDIKFEYGVKYYLLWAYGLLEGDDIGYHEDRDIEVFEMIDCSKI</sequence>
<dbReference type="InterPro" id="IPR005018">
    <property type="entry name" value="DOMON_domain"/>
</dbReference>
<evidence type="ECO:0000259" key="1">
    <source>
        <dbReference type="SMART" id="SM00664"/>
    </source>
</evidence>
<proteinExistence type="predicted"/>
<name>A0A1R2BQF5_9CILI</name>
<dbReference type="AlphaFoldDB" id="A0A1R2BQF5"/>
<evidence type="ECO:0000313" key="2">
    <source>
        <dbReference type="EMBL" id="OMJ78940.1"/>
    </source>
</evidence>
<comment type="caution">
    <text evidence="2">The sequence shown here is derived from an EMBL/GenBank/DDBJ whole genome shotgun (WGS) entry which is preliminary data.</text>
</comment>
<dbReference type="Proteomes" id="UP000187209">
    <property type="component" value="Unassembled WGS sequence"/>
</dbReference>
<gene>
    <name evidence="2" type="ORF">SteCoe_21162</name>
</gene>
<keyword evidence="3" id="KW-1185">Reference proteome</keyword>
<organism evidence="2 3">
    <name type="scientific">Stentor coeruleus</name>
    <dbReference type="NCBI Taxonomy" id="5963"/>
    <lineage>
        <taxon>Eukaryota</taxon>
        <taxon>Sar</taxon>
        <taxon>Alveolata</taxon>
        <taxon>Ciliophora</taxon>
        <taxon>Postciliodesmatophora</taxon>
        <taxon>Heterotrichea</taxon>
        <taxon>Heterotrichida</taxon>
        <taxon>Stentoridae</taxon>
        <taxon>Stentor</taxon>
    </lineage>
</organism>
<feature type="domain" description="DOMON" evidence="1">
    <location>
        <begin position="52"/>
        <end position="149"/>
    </location>
</feature>
<dbReference type="EMBL" id="MPUH01000496">
    <property type="protein sequence ID" value="OMJ78940.1"/>
    <property type="molecule type" value="Genomic_DNA"/>
</dbReference>
<accession>A0A1R2BQF5</accession>
<reference evidence="2 3" key="1">
    <citation type="submission" date="2016-11" db="EMBL/GenBank/DDBJ databases">
        <title>The macronuclear genome of Stentor coeruleus: a giant cell with tiny introns.</title>
        <authorList>
            <person name="Slabodnick M."/>
            <person name="Ruby J.G."/>
            <person name="Reiff S.B."/>
            <person name="Swart E.C."/>
            <person name="Gosai S."/>
            <person name="Prabakaran S."/>
            <person name="Witkowska E."/>
            <person name="Larue G.E."/>
            <person name="Fisher S."/>
            <person name="Freeman R.M."/>
            <person name="Gunawardena J."/>
            <person name="Chu W."/>
            <person name="Stover N.A."/>
            <person name="Gregory B.D."/>
            <person name="Nowacki M."/>
            <person name="Derisi J."/>
            <person name="Roy S.W."/>
            <person name="Marshall W.F."/>
            <person name="Sood P."/>
        </authorList>
    </citation>
    <scope>NUCLEOTIDE SEQUENCE [LARGE SCALE GENOMIC DNA]</scope>
    <source>
        <strain evidence="2">WM001</strain>
    </source>
</reference>